<gene>
    <name evidence="8" type="ORF">FCN18_37325</name>
</gene>
<keyword evidence="4" id="KW-0255">Endonuclease</keyword>
<keyword evidence="3" id="KW-0540">Nuclease</keyword>
<evidence type="ECO:0000313" key="9">
    <source>
        <dbReference type="Proteomes" id="UP000309992"/>
    </source>
</evidence>
<evidence type="ECO:0000256" key="5">
    <source>
        <dbReference type="ARBA" id="ARBA00022801"/>
    </source>
</evidence>
<name>A0ABY2RST4_9PSEU</name>
<keyword evidence="2" id="KW-1277">Toxin-antitoxin system</keyword>
<comment type="caution">
    <text evidence="8">The sequence shown here is derived from an EMBL/GenBank/DDBJ whole genome shotgun (WGS) entry which is preliminary data.</text>
</comment>
<accession>A0ABY2RST4</accession>
<dbReference type="Proteomes" id="UP000309992">
    <property type="component" value="Unassembled WGS sequence"/>
</dbReference>
<evidence type="ECO:0000256" key="2">
    <source>
        <dbReference type="ARBA" id="ARBA00022649"/>
    </source>
</evidence>
<keyword evidence="5" id="KW-0378">Hydrolase</keyword>
<keyword evidence="6" id="KW-0694">RNA-binding</keyword>
<proteinExistence type="inferred from homology"/>
<keyword evidence="7" id="KW-0346">Stress response</keyword>
<protein>
    <submittedName>
        <fullName evidence="8">Type II toxin-antitoxin system HicA family toxin</fullName>
    </submittedName>
</protein>
<dbReference type="SUPFAM" id="SSF54786">
    <property type="entry name" value="YcfA/nrd intein domain"/>
    <property type="match status" value="1"/>
</dbReference>
<dbReference type="RefSeq" id="WP_137097409.1">
    <property type="nucleotide sequence ID" value="NZ_SWMS01000049.1"/>
</dbReference>
<keyword evidence="9" id="KW-1185">Reference proteome</keyword>
<evidence type="ECO:0000313" key="8">
    <source>
        <dbReference type="EMBL" id="TKG58880.1"/>
    </source>
</evidence>
<evidence type="ECO:0000256" key="1">
    <source>
        <dbReference type="ARBA" id="ARBA00006620"/>
    </source>
</evidence>
<evidence type="ECO:0000256" key="6">
    <source>
        <dbReference type="ARBA" id="ARBA00022884"/>
    </source>
</evidence>
<reference evidence="8 9" key="1">
    <citation type="journal article" date="2015" name="Antonie Van Leeuwenhoek">
        <title>Prauserella endophytica sp. nov., an endophytic actinobacterium isolated from Tamarix taklamakanensis.</title>
        <authorList>
            <person name="Liu J.M."/>
            <person name="Habden X."/>
            <person name="Guo L."/>
            <person name="Tuo L."/>
            <person name="Jiang Z.K."/>
            <person name="Liu S.W."/>
            <person name="Liu X.F."/>
            <person name="Chen L."/>
            <person name="Li R.F."/>
            <person name="Zhang Y.Q."/>
            <person name="Sun C.H."/>
        </authorList>
    </citation>
    <scope>NUCLEOTIDE SEQUENCE [LARGE SCALE GENOMIC DNA]</scope>
    <source>
        <strain evidence="8 9">CGMCC 4.7182</strain>
    </source>
</reference>
<dbReference type="Pfam" id="PF07927">
    <property type="entry name" value="HicA_toxin"/>
    <property type="match status" value="1"/>
</dbReference>
<evidence type="ECO:0000256" key="3">
    <source>
        <dbReference type="ARBA" id="ARBA00022722"/>
    </source>
</evidence>
<organism evidence="8 9">
    <name type="scientific">Prauserella endophytica</name>
    <dbReference type="NCBI Taxonomy" id="1592324"/>
    <lineage>
        <taxon>Bacteria</taxon>
        <taxon>Bacillati</taxon>
        <taxon>Actinomycetota</taxon>
        <taxon>Actinomycetes</taxon>
        <taxon>Pseudonocardiales</taxon>
        <taxon>Pseudonocardiaceae</taxon>
        <taxon>Prauserella</taxon>
        <taxon>Prauserella coralliicola group</taxon>
    </lineage>
</organism>
<evidence type="ECO:0000256" key="4">
    <source>
        <dbReference type="ARBA" id="ARBA00022759"/>
    </source>
</evidence>
<sequence length="70" mass="7915">MVKAMRYRDVQRALTEHGCKYLRTRGSHHIWGCPCGKHRASIAPQKGIVSPGVVRDTIKQMACLPEGWLQ</sequence>
<dbReference type="Gene3D" id="3.30.920.30">
    <property type="entry name" value="Hypothetical protein"/>
    <property type="match status" value="1"/>
</dbReference>
<dbReference type="EMBL" id="SWMS01000049">
    <property type="protein sequence ID" value="TKG58880.1"/>
    <property type="molecule type" value="Genomic_DNA"/>
</dbReference>
<comment type="similarity">
    <text evidence="1">Belongs to the HicA mRNA interferase family.</text>
</comment>
<dbReference type="InterPro" id="IPR012933">
    <property type="entry name" value="HicA_mRNA_interferase"/>
</dbReference>
<evidence type="ECO:0000256" key="7">
    <source>
        <dbReference type="ARBA" id="ARBA00023016"/>
    </source>
</evidence>
<dbReference type="InterPro" id="IPR038570">
    <property type="entry name" value="HicA_sf"/>
</dbReference>